<comment type="similarity">
    <text evidence="1">Belongs to the sigma-70 factor family. ECF subfamily.</text>
</comment>
<dbReference type="EMBL" id="WRXN01000006">
    <property type="protein sequence ID" value="MVT09660.1"/>
    <property type="molecule type" value="Genomic_DNA"/>
</dbReference>
<keyword evidence="2" id="KW-0805">Transcription regulation</keyword>
<keyword evidence="3" id="KW-0731">Sigma factor</keyword>
<dbReference type="InterPro" id="IPR036388">
    <property type="entry name" value="WH-like_DNA-bd_sf"/>
</dbReference>
<proteinExistence type="inferred from homology"/>
<dbReference type="AlphaFoldDB" id="A0A7K1U5N6"/>
<dbReference type="NCBIfam" id="TIGR02937">
    <property type="entry name" value="sigma70-ECF"/>
    <property type="match status" value="1"/>
</dbReference>
<organism evidence="7 8">
    <name type="scientific">Chitinophaga tropicalis</name>
    <dbReference type="NCBI Taxonomy" id="2683588"/>
    <lineage>
        <taxon>Bacteria</taxon>
        <taxon>Pseudomonadati</taxon>
        <taxon>Bacteroidota</taxon>
        <taxon>Chitinophagia</taxon>
        <taxon>Chitinophagales</taxon>
        <taxon>Chitinophagaceae</taxon>
        <taxon>Chitinophaga</taxon>
    </lineage>
</organism>
<comment type="caution">
    <text evidence="7">The sequence shown here is derived from an EMBL/GenBank/DDBJ whole genome shotgun (WGS) entry which is preliminary data.</text>
</comment>
<dbReference type="GO" id="GO:0016987">
    <property type="term" value="F:sigma factor activity"/>
    <property type="evidence" value="ECO:0007669"/>
    <property type="project" value="UniProtKB-KW"/>
</dbReference>
<evidence type="ECO:0000259" key="5">
    <source>
        <dbReference type="Pfam" id="PF04542"/>
    </source>
</evidence>
<dbReference type="InterPro" id="IPR014327">
    <property type="entry name" value="RNA_pol_sigma70_bacteroid"/>
</dbReference>
<dbReference type="PANTHER" id="PTHR43133">
    <property type="entry name" value="RNA POLYMERASE ECF-TYPE SIGMA FACTO"/>
    <property type="match status" value="1"/>
</dbReference>
<keyword evidence="8" id="KW-1185">Reference proteome</keyword>
<evidence type="ECO:0000256" key="4">
    <source>
        <dbReference type="ARBA" id="ARBA00023163"/>
    </source>
</evidence>
<dbReference type="SUPFAM" id="SSF88659">
    <property type="entry name" value="Sigma3 and sigma4 domains of RNA polymerase sigma factors"/>
    <property type="match status" value="1"/>
</dbReference>
<dbReference type="InterPro" id="IPR039425">
    <property type="entry name" value="RNA_pol_sigma-70-like"/>
</dbReference>
<dbReference type="InterPro" id="IPR007627">
    <property type="entry name" value="RNA_pol_sigma70_r2"/>
</dbReference>
<dbReference type="Proteomes" id="UP000461730">
    <property type="component" value="Unassembled WGS sequence"/>
</dbReference>
<protein>
    <submittedName>
        <fullName evidence="7">RNA polymerase sigma-70 factor</fullName>
    </submittedName>
</protein>
<reference evidence="7 8" key="1">
    <citation type="submission" date="2019-12" db="EMBL/GenBank/DDBJ databases">
        <title>Chitinophaga sp. strain ysch24 (GDMCC 1.1355), whole genome shotgun sequence.</title>
        <authorList>
            <person name="Zhang X."/>
        </authorList>
    </citation>
    <scope>NUCLEOTIDE SEQUENCE [LARGE SCALE GENOMIC DNA]</scope>
    <source>
        <strain evidence="8">ysch24</strain>
    </source>
</reference>
<evidence type="ECO:0000256" key="2">
    <source>
        <dbReference type="ARBA" id="ARBA00023015"/>
    </source>
</evidence>
<dbReference type="Pfam" id="PF04542">
    <property type="entry name" value="Sigma70_r2"/>
    <property type="match status" value="1"/>
</dbReference>
<dbReference type="SUPFAM" id="SSF88946">
    <property type="entry name" value="Sigma2 domain of RNA polymerase sigma factors"/>
    <property type="match status" value="1"/>
</dbReference>
<dbReference type="RefSeq" id="WP_157307104.1">
    <property type="nucleotide sequence ID" value="NZ_WRXN01000006.1"/>
</dbReference>
<dbReference type="GO" id="GO:0003677">
    <property type="term" value="F:DNA binding"/>
    <property type="evidence" value="ECO:0007669"/>
    <property type="project" value="InterPro"/>
</dbReference>
<evidence type="ECO:0000256" key="3">
    <source>
        <dbReference type="ARBA" id="ARBA00023082"/>
    </source>
</evidence>
<evidence type="ECO:0000256" key="1">
    <source>
        <dbReference type="ARBA" id="ARBA00010641"/>
    </source>
</evidence>
<evidence type="ECO:0000313" key="8">
    <source>
        <dbReference type="Proteomes" id="UP000461730"/>
    </source>
</evidence>
<evidence type="ECO:0000313" key="7">
    <source>
        <dbReference type="EMBL" id="MVT09660.1"/>
    </source>
</evidence>
<name>A0A7K1U5N6_9BACT</name>
<dbReference type="InterPro" id="IPR013325">
    <property type="entry name" value="RNA_pol_sigma_r2"/>
</dbReference>
<dbReference type="PANTHER" id="PTHR43133:SF46">
    <property type="entry name" value="RNA POLYMERASE SIGMA-70 FACTOR ECF SUBFAMILY"/>
    <property type="match status" value="1"/>
</dbReference>
<keyword evidence="4" id="KW-0804">Transcription</keyword>
<dbReference type="Gene3D" id="1.10.10.10">
    <property type="entry name" value="Winged helix-like DNA-binding domain superfamily/Winged helix DNA-binding domain"/>
    <property type="match status" value="1"/>
</dbReference>
<accession>A0A7K1U5N6</accession>
<evidence type="ECO:0000259" key="6">
    <source>
        <dbReference type="Pfam" id="PF08281"/>
    </source>
</evidence>
<dbReference type="Pfam" id="PF08281">
    <property type="entry name" value="Sigma70_r4_2"/>
    <property type="match status" value="1"/>
</dbReference>
<dbReference type="GO" id="GO:0006352">
    <property type="term" value="P:DNA-templated transcription initiation"/>
    <property type="evidence" value="ECO:0007669"/>
    <property type="project" value="InterPro"/>
</dbReference>
<gene>
    <name evidence="7" type="ORF">GO493_15430</name>
</gene>
<sequence>MFALEGYNDEQLFLLLQSGSKEAFNVIFHRYKKRLLIEAYSRLQDAEESNDILQEVFSWLWEKKNILSPPQCLKAYLLRVIRNKCVDQIRRNSSTRDKKQQYTWLADTHTTTIAIENKELGRQLDMAISSIPPASRLAFEQLYLHKKSLKEIAEQMDINVQSVKNHIHRALKNLRENLKHSLS</sequence>
<dbReference type="InterPro" id="IPR013324">
    <property type="entry name" value="RNA_pol_sigma_r3/r4-like"/>
</dbReference>
<dbReference type="Gene3D" id="1.10.1740.10">
    <property type="match status" value="1"/>
</dbReference>
<dbReference type="InterPro" id="IPR013249">
    <property type="entry name" value="RNA_pol_sigma70_r4_t2"/>
</dbReference>
<dbReference type="InterPro" id="IPR014284">
    <property type="entry name" value="RNA_pol_sigma-70_dom"/>
</dbReference>
<dbReference type="NCBIfam" id="TIGR02985">
    <property type="entry name" value="Sig70_bacteroi1"/>
    <property type="match status" value="1"/>
</dbReference>
<feature type="domain" description="RNA polymerase sigma-70 region 2" evidence="5">
    <location>
        <begin position="28"/>
        <end position="94"/>
    </location>
</feature>
<feature type="domain" description="RNA polymerase sigma factor 70 region 4 type 2" evidence="6">
    <location>
        <begin position="122"/>
        <end position="174"/>
    </location>
</feature>